<dbReference type="AlphaFoldDB" id="A0A1R2BWH3"/>
<keyword evidence="3" id="KW-1185">Reference proteome</keyword>
<organism evidence="2 3">
    <name type="scientific">Stentor coeruleus</name>
    <dbReference type="NCBI Taxonomy" id="5963"/>
    <lineage>
        <taxon>Eukaryota</taxon>
        <taxon>Sar</taxon>
        <taxon>Alveolata</taxon>
        <taxon>Ciliophora</taxon>
        <taxon>Postciliodesmatophora</taxon>
        <taxon>Heterotrichea</taxon>
        <taxon>Heterotrichida</taxon>
        <taxon>Stentoridae</taxon>
        <taxon>Stentor</taxon>
    </lineage>
</organism>
<feature type="compositionally biased region" description="Basic residues" evidence="1">
    <location>
        <begin position="356"/>
        <end position="370"/>
    </location>
</feature>
<dbReference type="Proteomes" id="UP000187209">
    <property type="component" value="Unassembled WGS sequence"/>
</dbReference>
<reference evidence="2 3" key="1">
    <citation type="submission" date="2016-11" db="EMBL/GenBank/DDBJ databases">
        <title>The macronuclear genome of Stentor coeruleus: a giant cell with tiny introns.</title>
        <authorList>
            <person name="Slabodnick M."/>
            <person name="Ruby J.G."/>
            <person name="Reiff S.B."/>
            <person name="Swart E.C."/>
            <person name="Gosai S."/>
            <person name="Prabakaran S."/>
            <person name="Witkowska E."/>
            <person name="Larue G.E."/>
            <person name="Fisher S."/>
            <person name="Freeman R.M."/>
            <person name="Gunawardena J."/>
            <person name="Chu W."/>
            <person name="Stover N.A."/>
            <person name="Gregory B.D."/>
            <person name="Nowacki M."/>
            <person name="Derisi J."/>
            <person name="Roy S.W."/>
            <person name="Marshall W.F."/>
            <person name="Sood P."/>
        </authorList>
    </citation>
    <scope>NUCLEOTIDE SEQUENCE [LARGE SCALE GENOMIC DNA]</scope>
    <source>
        <strain evidence="2">WM001</strain>
    </source>
</reference>
<gene>
    <name evidence="2" type="ORF">SteCoe_18393</name>
</gene>
<evidence type="ECO:0000313" key="3">
    <source>
        <dbReference type="Proteomes" id="UP000187209"/>
    </source>
</evidence>
<sequence>MISYIVSFNKLAMENLAQNKLEMALHFMNRADKALESLPDSLEKSSLVLITCNNQACLYKTMGQSHQADLFLTKASKIKPVTPEDYYNLARCLLNLSLLKMEDKDSESALVNSLKALDILTKYCETDTDKYYENLCTALNIIGNQHRFKGNNNEAARVFKRGLDISEEFLGSQHQLTQTFKKYLEHKKYKFTKKPKSSNFSLPRMNNRLLPQPYSSNKQREKTRMSSLEFYSKSKLPPQKYTFAKDTKISMKKDTEFSIDVTRKTQIDFNLNETSPLKINQSERNIKSWDFPCVTIQSVFRKFLAIKLLEKVKDSKLTRRQLAEKKAIIALQEFEVLKVRATKENPYYEHEDFHSVKTHSRKSTGRSSQK</sequence>
<evidence type="ECO:0000313" key="2">
    <source>
        <dbReference type="EMBL" id="OMJ81172.1"/>
    </source>
</evidence>
<dbReference type="SUPFAM" id="SSF48452">
    <property type="entry name" value="TPR-like"/>
    <property type="match status" value="1"/>
</dbReference>
<dbReference type="Pfam" id="PF13181">
    <property type="entry name" value="TPR_8"/>
    <property type="match status" value="1"/>
</dbReference>
<protein>
    <submittedName>
        <fullName evidence="2">Uncharacterized protein</fullName>
    </submittedName>
</protein>
<feature type="region of interest" description="Disordered" evidence="1">
    <location>
        <begin position="194"/>
        <end position="218"/>
    </location>
</feature>
<dbReference type="OrthoDB" id="326615at2759"/>
<accession>A0A1R2BWH3</accession>
<dbReference type="InterPro" id="IPR019734">
    <property type="entry name" value="TPR_rpt"/>
</dbReference>
<feature type="region of interest" description="Disordered" evidence="1">
    <location>
        <begin position="350"/>
        <end position="370"/>
    </location>
</feature>
<name>A0A1R2BWH3_9CILI</name>
<evidence type="ECO:0000256" key="1">
    <source>
        <dbReference type="SAM" id="MobiDB-lite"/>
    </source>
</evidence>
<comment type="caution">
    <text evidence="2">The sequence shown here is derived from an EMBL/GenBank/DDBJ whole genome shotgun (WGS) entry which is preliminary data.</text>
</comment>
<dbReference type="InterPro" id="IPR011990">
    <property type="entry name" value="TPR-like_helical_dom_sf"/>
</dbReference>
<proteinExistence type="predicted"/>
<dbReference type="Gene3D" id="1.25.40.10">
    <property type="entry name" value="Tetratricopeptide repeat domain"/>
    <property type="match status" value="2"/>
</dbReference>
<dbReference type="EMBL" id="MPUH01000390">
    <property type="protein sequence ID" value="OMJ81172.1"/>
    <property type="molecule type" value="Genomic_DNA"/>
</dbReference>